<keyword evidence="4" id="KW-0479">Metal-binding</keyword>
<feature type="domain" description="RING-type" evidence="11">
    <location>
        <begin position="178"/>
        <end position="397"/>
    </location>
</feature>
<dbReference type="FunFam" id="3.30.40.10:FF:000019">
    <property type="entry name" value="RBR-type E3 ubiquitin transferase"/>
    <property type="match status" value="1"/>
</dbReference>
<keyword evidence="13" id="KW-1185">Reference proteome</keyword>
<keyword evidence="8" id="KW-0862">Zinc</keyword>
<dbReference type="InterPro" id="IPR002867">
    <property type="entry name" value="IBR_dom"/>
</dbReference>
<gene>
    <name evidence="12" type="primary">rbrA</name>
    <name evidence="12" type="ORF">PPL_01424</name>
</gene>
<dbReference type="FunCoup" id="D3AZ84">
    <property type="interactions" value="24"/>
</dbReference>
<evidence type="ECO:0000256" key="3">
    <source>
        <dbReference type="ARBA" id="ARBA00022679"/>
    </source>
</evidence>
<comment type="catalytic activity">
    <reaction evidence="1">
        <text>[E2 ubiquitin-conjugating enzyme]-S-ubiquitinyl-L-cysteine + [acceptor protein]-L-lysine = [E2 ubiquitin-conjugating enzyme]-L-cysteine + [acceptor protein]-N(6)-ubiquitinyl-L-lysine.</text>
        <dbReference type="EC" id="2.3.2.31"/>
    </reaction>
</comment>
<proteinExistence type="predicted"/>
<keyword evidence="12" id="KW-0436">Ligase</keyword>
<evidence type="ECO:0000259" key="10">
    <source>
        <dbReference type="PROSITE" id="PS50089"/>
    </source>
</evidence>
<dbReference type="InterPro" id="IPR048962">
    <property type="entry name" value="ARIH1-like_UBL"/>
</dbReference>
<feature type="domain" description="RING-type" evidence="10">
    <location>
        <begin position="182"/>
        <end position="231"/>
    </location>
</feature>
<dbReference type="PANTHER" id="PTHR11685">
    <property type="entry name" value="RBR FAMILY RING FINGER AND IBR DOMAIN-CONTAINING"/>
    <property type="match status" value="1"/>
</dbReference>
<dbReference type="GO" id="GO:0016874">
    <property type="term" value="F:ligase activity"/>
    <property type="evidence" value="ECO:0007669"/>
    <property type="project" value="UniProtKB-KW"/>
</dbReference>
<evidence type="ECO:0000313" key="13">
    <source>
        <dbReference type="Proteomes" id="UP000001396"/>
    </source>
</evidence>
<dbReference type="Pfam" id="PF01485">
    <property type="entry name" value="IBR"/>
    <property type="match status" value="1"/>
</dbReference>
<evidence type="ECO:0000256" key="6">
    <source>
        <dbReference type="ARBA" id="ARBA00022771"/>
    </source>
</evidence>
<dbReference type="GO" id="GO:0008270">
    <property type="term" value="F:zinc ion binding"/>
    <property type="evidence" value="ECO:0007669"/>
    <property type="project" value="UniProtKB-KW"/>
</dbReference>
<dbReference type="Proteomes" id="UP000001396">
    <property type="component" value="Unassembled WGS sequence"/>
</dbReference>
<dbReference type="STRING" id="670386.D3AZ84"/>
<dbReference type="AlphaFoldDB" id="D3AZ84"/>
<dbReference type="FunFam" id="1.20.120.1750:FF:000022">
    <property type="entry name" value="RBR-type E3 ubiquitin transferase"/>
    <property type="match status" value="1"/>
</dbReference>
<comment type="caution">
    <text evidence="12">The sequence shown here is derived from an EMBL/GenBank/DDBJ whole genome shotgun (WGS) entry which is preliminary data.</text>
</comment>
<dbReference type="EMBL" id="ADBJ01000007">
    <property type="protein sequence ID" value="EFA85467.1"/>
    <property type="molecule type" value="Genomic_DNA"/>
</dbReference>
<dbReference type="GO" id="GO:0061630">
    <property type="term" value="F:ubiquitin protein ligase activity"/>
    <property type="evidence" value="ECO:0007669"/>
    <property type="project" value="UniProtKB-EC"/>
</dbReference>
<dbReference type="GeneID" id="31356952"/>
<dbReference type="SUPFAM" id="SSF57850">
    <property type="entry name" value="RING/U-box"/>
    <property type="match status" value="3"/>
</dbReference>
<sequence length="564" mass="65315">MSFYRERMSSGLDIKNEELYGGVGDGGVVGFHCFSCWNITSKMSEDEIYDDYDVDDDSAEESGNESADNEEMDYEYSTQEIDFDDIHSSNRSIGKLTRQKSFEVLDRSELVSESRKLIKEVMDVLSIPSEAAVSILLRHMKWNKEKLIERFMDNQDKLCSDAGIPNLRLDKAVDKSLQKFSCLICLEDFPPSQTFALSCDHRYCLACWKLYLECKIGEGPECIYSTCPAPKCKVKVHEDAFKKLIESVAYEKYSNFILKSYVDDNPQVKWCPAPGCVYSVRCDRKERKEAVTCKCGFQYCFNCNDSEIGDHMPCPCSQVDKWLQKASDESENVTWMLANTKKCPECRSPIEKNGGCMHMTCRKNAGGCGFEFCWLCRGPWSDHGSATGGYYNCNKYDKSKAKEDDEKANDAKTELEAYMFYYHRYESHKNAMKIADEQRRNAHQKEQQILSKFDVRSADTKFLMEATEQLLRNRRVLQYSYVYGYYLDKKSNERNLFEYLQEDLEKHTNQLSTYYELSLDKLDDYQAFIKWKEQVTNYTRITKKFLDHFVEGVAGGLTGSHHNN</sequence>
<dbReference type="Pfam" id="PF21235">
    <property type="entry name" value="UBA_ARI1"/>
    <property type="match status" value="1"/>
</dbReference>
<dbReference type="GO" id="GO:0016567">
    <property type="term" value="P:protein ubiquitination"/>
    <property type="evidence" value="ECO:0007669"/>
    <property type="project" value="InterPro"/>
</dbReference>
<dbReference type="InterPro" id="IPR044066">
    <property type="entry name" value="TRIAD_supradom"/>
</dbReference>
<dbReference type="InParanoid" id="D3AZ84"/>
<dbReference type="Pfam" id="PF19422">
    <property type="entry name" value="Ariadne"/>
    <property type="match status" value="1"/>
</dbReference>
<name>D3AZ84_HETP5</name>
<dbReference type="InterPro" id="IPR045840">
    <property type="entry name" value="Ariadne"/>
</dbReference>
<dbReference type="InterPro" id="IPR001841">
    <property type="entry name" value="Znf_RING"/>
</dbReference>
<evidence type="ECO:0000256" key="8">
    <source>
        <dbReference type="ARBA" id="ARBA00022833"/>
    </source>
</evidence>
<accession>D3AZ84</accession>
<dbReference type="OMA" id="HRFCMIC"/>
<evidence type="ECO:0000313" key="12">
    <source>
        <dbReference type="EMBL" id="EFA85467.1"/>
    </source>
</evidence>
<evidence type="ECO:0000256" key="5">
    <source>
        <dbReference type="ARBA" id="ARBA00022737"/>
    </source>
</evidence>
<evidence type="ECO:0000259" key="11">
    <source>
        <dbReference type="PROSITE" id="PS51873"/>
    </source>
</evidence>
<dbReference type="CDD" id="cd22583">
    <property type="entry name" value="Rcat_RBR_ARI7-like"/>
    <property type="match status" value="1"/>
</dbReference>
<dbReference type="Pfam" id="PF22191">
    <property type="entry name" value="IBR_1"/>
    <property type="match status" value="1"/>
</dbReference>
<evidence type="ECO:0000256" key="2">
    <source>
        <dbReference type="ARBA" id="ARBA00012251"/>
    </source>
</evidence>
<dbReference type="InterPro" id="IPR031127">
    <property type="entry name" value="E3_UB_ligase_RBR"/>
</dbReference>
<dbReference type="PROSITE" id="PS50089">
    <property type="entry name" value="ZF_RING_2"/>
    <property type="match status" value="1"/>
</dbReference>
<evidence type="ECO:0000256" key="4">
    <source>
        <dbReference type="ARBA" id="ARBA00022723"/>
    </source>
</evidence>
<evidence type="ECO:0000256" key="9">
    <source>
        <dbReference type="PROSITE-ProRule" id="PRU00175"/>
    </source>
</evidence>
<organism evidence="12 13">
    <name type="scientific">Heterostelium pallidum (strain ATCC 26659 / Pp 5 / PN500)</name>
    <name type="common">Cellular slime mold</name>
    <name type="synonym">Polysphondylium pallidum</name>
    <dbReference type="NCBI Taxonomy" id="670386"/>
    <lineage>
        <taxon>Eukaryota</taxon>
        <taxon>Amoebozoa</taxon>
        <taxon>Evosea</taxon>
        <taxon>Eumycetozoa</taxon>
        <taxon>Dictyostelia</taxon>
        <taxon>Acytosteliales</taxon>
        <taxon>Acytosteliaceae</taxon>
        <taxon>Heterostelium</taxon>
    </lineage>
</organism>
<keyword evidence="5" id="KW-0677">Repeat</keyword>
<dbReference type="PROSITE" id="PS51873">
    <property type="entry name" value="TRIAD"/>
    <property type="match status" value="1"/>
</dbReference>
<dbReference type="Gene3D" id="3.30.40.10">
    <property type="entry name" value="Zinc/RING finger domain, C3HC4 (zinc finger)"/>
    <property type="match status" value="1"/>
</dbReference>
<evidence type="ECO:0000256" key="1">
    <source>
        <dbReference type="ARBA" id="ARBA00001798"/>
    </source>
</evidence>
<dbReference type="EC" id="2.3.2.31" evidence="2"/>
<keyword evidence="3" id="KW-0808">Transferase</keyword>
<keyword evidence="7" id="KW-0833">Ubl conjugation pathway</keyword>
<dbReference type="RefSeq" id="XP_020437575.1">
    <property type="nucleotide sequence ID" value="XM_020572432.1"/>
</dbReference>
<dbReference type="InterPro" id="IPR013083">
    <property type="entry name" value="Znf_RING/FYVE/PHD"/>
</dbReference>
<protein>
    <recommendedName>
        <fullName evidence="2">RBR-type E3 ubiquitin transferase</fullName>
        <ecNumber evidence="2">2.3.2.31</ecNumber>
    </recommendedName>
</protein>
<dbReference type="CDD" id="cd20346">
    <property type="entry name" value="BRcat_RBR_ANKIB1"/>
    <property type="match status" value="1"/>
</dbReference>
<dbReference type="SMART" id="SM00647">
    <property type="entry name" value="IBR"/>
    <property type="match status" value="2"/>
</dbReference>
<evidence type="ECO:0000256" key="7">
    <source>
        <dbReference type="ARBA" id="ARBA00022786"/>
    </source>
</evidence>
<dbReference type="Gene3D" id="1.20.120.1750">
    <property type="match status" value="1"/>
</dbReference>
<reference evidence="12 13" key="1">
    <citation type="journal article" date="2011" name="Genome Res.">
        <title>Phylogeny-wide analysis of social amoeba genomes highlights ancient origins for complex intercellular communication.</title>
        <authorList>
            <person name="Heidel A.J."/>
            <person name="Lawal H.M."/>
            <person name="Felder M."/>
            <person name="Schilde C."/>
            <person name="Helps N.R."/>
            <person name="Tunggal B."/>
            <person name="Rivero F."/>
            <person name="John U."/>
            <person name="Schleicher M."/>
            <person name="Eichinger L."/>
            <person name="Platzer M."/>
            <person name="Noegel A.A."/>
            <person name="Schaap P."/>
            <person name="Gloeckner G."/>
        </authorList>
    </citation>
    <scope>NUCLEOTIDE SEQUENCE [LARGE SCALE GENOMIC DNA]</scope>
    <source>
        <strain evidence="13">ATCC 26659 / Pp 5 / PN500</strain>
    </source>
</reference>
<keyword evidence="6 9" id="KW-0863">Zinc-finger</keyword>